<evidence type="ECO:0000313" key="2">
    <source>
        <dbReference type="Proteomes" id="UP000199749"/>
    </source>
</evidence>
<sequence length="287" mass="32170">MTMWYIIDQILIAVGLVIFLLVLLAGLDFYKLIRVSAHWRPRARLYTKQPTLFIHGYRGNRYSFGHLLGRLQKAGIAKKSMVIWVGRNGRLHVDGDAALQANNPTIQVLFANNRADVQDQVRWLATIIEHLKEAYGVTQVNLVGHSMGAITVLRYLLTSDHAVVDKVILLAAPVNDPSIGPDTPLVFWSELTSRGPVKRTRNYNYLAVRAKYFPTAISVLNIAGELLGTNRHDGSVAVDSSFALRSLLKGHVCHYQEMLVRGPGGAHSMLHENRLVDQAIDDFLWRD</sequence>
<reference evidence="1 2" key="1">
    <citation type="submission" date="2017-07" db="EMBL/GenBank/DDBJ databases">
        <title>Lactobacillus curvatus MRS6 whole genome.</title>
        <authorList>
            <person name="Jans C."/>
            <person name="Lagler S."/>
            <person name="Lacroix C."/>
            <person name="Meile L."/>
            <person name="Stevens M.J.A."/>
        </authorList>
    </citation>
    <scope>NUCLEOTIDE SEQUENCE [LARGE SCALE GENOMIC DNA]</scope>
    <source>
        <strain evidence="1 2">MRS6</strain>
    </source>
</reference>
<dbReference type="Gene3D" id="3.40.50.1820">
    <property type="entry name" value="alpha/beta hydrolase"/>
    <property type="match status" value="1"/>
</dbReference>
<dbReference type="OrthoDB" id="503948at2"/>
<proteinExistence type="predicted"/>
<dbReference type="RefSeq" id="WP_052202662.1">
    <property type="nucleotide sequence ID" value="NZ_CP022474.1"/>
</dbReference>
<dbReference type="InterPro" id="IPR010315">
    <property type="entry name" value="DUF915_hydro-like"/>
</dbReference>
<dbReference type="PANTHER" id="PTHR37946">
    <property type="entry name" value="SLL1969 PROTEIN"/>
    <property type="match status" value="1"/>
</dbReference>
<organism evidence="1 2">
    <name type="scientific">Latilactobacillus curvatus</name>
    <name type="common">Lactobacillus curvatus</name>
    <dbReference type="NCBI Taxonomy" id="28038"/>
    <lineage>
        <taxon>Bacteria</taxon>
        <taxon>Bacillati</taxon>
        <taxon>Bacillota</taxon>
        <taxon>Bacilli</taxon>
        <taxon>Lactobacillales</taxon>
        <taxon>Lactobacillaceae</taxon>
        <taxon>Latilactobacillus</taxon>
    </lineage>
</organism>
<gene>
    <name evidence="1" type="ORF">CG419_01675</name>
</gene>
<dbReference type="GO" id="GO:0016787">
    <property type="term" value="F:hydrolase activity"/>
    <property type="evidence" value="ECO:0007669"/>
    <property type="project" value="UniProtKB-KW"/>
</dbReference>
<dbReference type="PANTHER" id="PTHR37946:SF1">
    <property type="entry name" value="SLL1969 PROTEIN"/>
    <property type="match status" value="1"/>
</dbReference>
<dbReference type="AlphaFoldDB" id="A0A0B2XLV7"/>
<keyword evidence="1" id="KW-0378">Hydrolase</keyword>
<protein>
    <submittedName>
        <fullName evidence="1">Alpha/beta hydrolase</fullName>
    </submittedName>
</protein>
<dbReference type="InterPro" id="IPR029058">
    <property type="entry name" value="AB_hydrolase_fold"/>
</dbReference>
<evidence type="ECO:0000313" key="1">
    <source>
        <dbReference type="EMBL" id="ASN59408.1"/>
    </source>
</evidence>
<name>A0A0B2XLV7_LATCU</name>
<dbReference type="SUPFAM" id="SSF53474">
    <property type="entry name" value="alpha/beta-Hydrolases"/>
    <property type="match status" value="1"/>
</dbReference>
<dbReference type="Pfam" id="PF06028">
    <property type="entry name" value="DUF915"/>
    <property type="match status" value="1"/>
</dbReference>
<dbReference type="Proteomes" id="UP000199749">
    <property type="component" value="Chromosome"/>
</dbReference>
<dbReference type="EMBL" id="CP022474">
    <property type="protein sequence ID" value="ASN59408.1"/>
    <property type="molecule type" value="Genomic_DNA"/>
</dbReference>
<accession>A0A0B2XLV7</accession>